<dbReference type="InterPro" id="IPR052181">
    <property type="entry name" value="5hmC_binding"/>
</dbReference>
<dbReference type="RefSeq" id="WP_035072443.1">
    <property type="nucleotide sequence ID" value="NZ_JMIH01000015.1"/>
</dbReference>
<dbReference type="InterPro" id="IPR002740">
    <property type="entry name" value="EVE_domain"/>
</dbReference>
<protein>
    <submittedName>
        <fullName evidence="2">Ubiquinol-cytochrome C reductase</fullName>
    </submittedName>
</protein>
<keyword evidence="3" id="KW-1185">Reference proteome</keyword>
<proteinExistence type="predicted"/>
<dbReference type="EMBL" id="JMIH01000015">
    <property type="protein sequence ID" value="KEO74462.1"/>
    <property type="molecule type" value="Genomic_DNA"/>
</dbReference>
<gene>
    <name evidence="2" type="ORF">EL17_06915</name>
</gene>
<dbReference type="InterPro" id="IPR047197">
    <property type="entry name" value="THYN1-like_EVE"/>
</dbReference>
<dbReference type="STRING" id="1048983.EL17_06915"/>
<organism evidence="2 3">
    <name type="scientific">Anditalea andensis</name>
    <dbReference type="NCBI Taxonomy" id="1048983"/>
    <lineage>
        <taxon>Bacteria</taxon>
        <taxon>Pseudomonadati</taxon>
        <taxon>Bacteroidota</taxon>
        <taxon>Cytophagia</taxon>
        <taxon>Cytophagales</taxon>
        <taxon>Cytophagaceae</taxon>
        <taxon>Anditalea</taxon>
    </lineage>
</organism>
<dbReference type="PANTHER" id="PTHR14087">
    <property type="entry name" value="THYMOCYTE NUCLEAR PROTEIN 1"/>
    <property type="match status" value="1"/>
</dbReference>
<name>A0A074LKU3_9BACT</name>
<dbReference type="eggNOG" id="COG2947">
    <property type="taxonomic scope" value="Bacteria"/>
</dbReference>
<dbReference type="CDD" id="cd21133">
    <property type="entry name" value="EVE"/>
    <property type="match status" value="1"/>
</dbReference>
<dbReference type="Gene3D" id="3.10.590.10">
    <property type="entry name" value="ph1033 like domains"/>
    <property type="match status" value="1"/>
</dbReference>
<evidence type="ECO:0000313" key="2">
    <source>
        <dbReference type="EMBL" id="KEO74462.1"/>
    </source>
</evidence>
<dbReference type="OrthoDB" id="9791347at2"/>
<accession>A0A074LKU3</accession>
<evidence type="ECO:0000259" key="1">
    <source>
        <dbReference type="Pfam" id="PF01878"/>
    </source>
</evidence>
<dbReference type="Pfam" id="PF01878">
    <property type="entry name" value="EVE"/>
    <property type="match status" value="1"/>
</dbReference>
<evidence type="ECO:0000313" key="3">
    <source>
        <dbReference type="Proteomes" id="UP000027821"/>
    </source>
</evidence>
<reference evidence="2 3" key="1">
    <citation type="submission" date="2014-04" db="EMBL/GenBank/DDBJ databases">
        <title>Characterization and application of a salt tolerant electro-active bacterium.</title>
        <authorList>
            <person name="Yang L."/>
            <person name="Wei S."/>
            <person name="Tay Q.X.M."/>
        </authorList>
    </citation>
    <scope>NUCLEOTIDE SEQUENCE [LARGE SCALE GENOMIC DNA]</scope>
    <source>
        <strain evidence="2 3">LY1</strain>
    </source>
</reference>
<dbReference type="AlphaFoldDB" id="A0A074LKU3"/>
<sequence>MKYWLVKTEPETYGWQDLASKEEDVWDGVRNFQARNYLNNMLVGDAVYIYHSGKKKEIVGIAQVVSGPFPDPTDKEGKGWLSASIKADRLLPRPVGLKEIKEHDVLQEMLLVRQSRLSVMPLTKTEFEAVLKIAQG</sequence>
<dbReference type="SUPFAM" id="SSF88697">
    <property type="entry name" value="PUA domain-like"/>
    <property type="match status" value="1"/>
</dbReference>
<feature type="domain" description="EVE" evidence="1">
    <location>
        <begin position="2"/>
        <end position="132"/>
    </location>
</feature>
<dbReference type="InterPro" id="IPR015947">
    <property type="entry name" value="PUA-like_sf"/>
</dbReference>
<comment type="caution">
    <text evidence="2">The sequence shown here is derived from an EMBL/GenBank/DDBJ whole genome shotgun (WGS) entry which is preliminary data.</text>
</comment>
<dbReference type="PANTHER" id="PTHR14087:SF7">
    <property type="entry name" value="THYMOCYTE NUCLEAR PROTEIN 1"/>
    <property type="match status" value="1"/>
</dbReference>
<dbReference type="Proteomes" id="UP000027821">
    <property type="component" value="Unassembled WGS sequence"/>
</dbReference>